<evidence type="ECO:0000259" key="12">
    <source>
        <dbReference type="PROSITE" id="PS51864"/>
    </source>
</evidence>
<evidence type="ECO:0000313" key="13">
    <source>
        <dbReference type="EMBL" id="KAG8431157.1"/>
    </source>
</evidence>
<evidence type="ECO:0000256" key="5">
    <source>
        <dbReference type="ARBA" id="ARBA00022833"/>
    </source>
</evidence>
<evidence type="ECO:0000256" key="6">
    <source>
        <dbReference type="ARBA" id="ARBA00023049"/>
    </source>
</evidence>
<feature type="binding site" evidence="9">
    <location>
        <position position="106"/>
    </location>
    <ligand>
        <name>Zn(2+)</name>
        <dbReference type="ChEBI" id="CHEBI:29105"/>
        <note>catalytic</note>
    </ligand>
</feature>
<dbReference type="PANTHER" id="PTHR10127">
    <property type="entry name" value="DISCOIDIN, CUB, EGF, LAMININ , AND ZINC METALLOPROTEASE DOMAIN CONTAINING"/>
    <property type="match status" value="1"/>
</dbReference>
<dbReference type="OrthoDB" id="291007at2759"/>
<keyword evidence="3" id="KW-0732">Signal</keyword>
<dbReference type="PRINTS" id="PR00480">
    <property type="entry name" value="ASTACIN"/>
</dbReference>
<evidence type="ECO:0000256" key="7">
    <source>
        <dbReference type="ARBA" id="ARBA00023157"/>
    </source>
</evidence>
<dbReference type="PANTHER" id="PTHR10127:SF902">
    <property type="entry name" value="METALLOENDOPEPTIDASE"/>
    <property type="match status" value="1"/>
</dbReference>
<dbReference type="InterPro" id="IPR024079">
    <property type="entry name" value="MetalloPept_cat_dom_sf"/>
</dbReference>
<sequence>MGPGRSATTCTSCRWTRSDEANVRVPYRLSNDYSENEKIFIRAALQEISTLTCVHLVERSTEEDFLDIGSGSGCWSHVGKVGGAQYLSLMKTGCLSRGVIQHEVQHALGFYHEQSRSDRDDFIDVMWQYIDESDWSNFEMVDTDNLDEPYDYSSVLHYGWYAFSNTSGQLSLKPKPDPTVSIGQRYGLSQEDVTKVKKLYGCRLCSFLLTGLNGFLDSRSYMSEYSKEKTCLWLIRVNTNKALMHIQSFNVSPSSDCSSNYITVYDGANTSSPLLIDKACGRREFPLLVASTGAMLLEFVHDENSTSLDTEFQVAYSSVDCGGTHLEDHGTVTSPGYPNVYPNMANCITTIWAPPGYQIVLDFTALDVEYSASCLYDYLIINDGGSPGSPELGRFCSDMKIPTLMSTGNILLLQFNSDVWMNKSGYSADYYFVKPE</sequence>
<dbReference type="SUPFAM" id="SSF55486">
    <property type="entry name" value="Metalloproteases ('zincins'), catalytic domain"/>
    <property type="match status" value="1"/>
</dbReference>
<name>A0A8T2IHL4_9PIPI</name>
<feature type="active site" evidence="9">
    <location>
        <position position="103"/>
    </location>
</feature>
<evidence type="ECO:0000256" key="8">
    <source>
        <dbReference type="PROSITE-ProRule" id="PRU00059"/>
    </source>
</evidence>
<dbReference type="EC" id="3.4.24.-" evidence="10"/>
<proteinExistence type="predicted"/>
<dbReference type="Proteomes" id="UP000812440">
    <property type="component" value="Unassembled WGS sequence"/>
</dbReference>
<evidence type="ECO:0000256" key="10">
    <source>
        <dbReference type="RuleBase" id="RU361183"/>
    </source>
</evidence>
<keyword evidence="6 9" id="KW-0482">Metalloprotease</keyword>
<dbReference type="FunFam" id="3.40.390.10:FF:000040">
    <property type="entry name" value="Metalloendopeptidase"/>
    <property type="match status" value="1"/>
</dbReference>
<dbReference type="FunFam" id="2.60.120.290:FF:000013">
    <property type="entry name" value="Membrane frizzled-related protein"/>
    <property type="match status" value="1"/>
</dbReference>
<comment type="caution">
    <text evidence="13">The sequence shown here is derived from an EMBL/GenBank/DDBJ whole genome shotgun (WGS) entry which is preliminary data.</text>
</comment>
<dbReference type="Gene3D" id="3.40.390.10">
    <property type="entry name" value="Collagenase (Catalytic Domain)"/>
    <property type="match status" value="1"/>
</dbReference>
<dbReference type="GO" id="GO:0006508">
    <property type="term" value="P:proteolysis"/>
    <property type="evidence" value="ECO:0007669"/>
    <property type="project" value="UniProtKB-KW"/>
</dbReference>
<keyword evidence="5 9" id="KW-0862">Zinc</keyword>
<feature type="domain" description="CUB" evidence="11">
    <location>
        <begin position="205"/>
        <end position="319"/>
    </location>
</feature>
<keyword evidence="2 9" id="KW-0479">Metal-binding</keyword>
<gene>
    <name evidence="13" type="ORF">GDO86_019341</name>
</gene>
<evidence type="ECO:0000256" key="9">
    <source>
        <dbReference type="PROSITE-ProRule" id="PRU01211"/>
    </source>
</evidence>
<dbReference type="InterPro" id="IPR035914">
    <property type="entry name" value="Sperma_CUB_dom_sf"/>
</dbReference>
<dbReference type="AlphaFoldDB" id="A0A8T2IHL4"/>
<keyword evidence="1 9" id="KW-0645">Protease</keyword>
<evidence type="ECO:0000256" key="3">
    <source>
        <dbReference type="ARBA" id="ARBA00022729"/>
    </source>
</evidence>
<dbReference type="GO" id="GO:0004222">
    <property type="term" value="F:metalloendopeptidase activity"/>
    <property type="evidence" value="ECO:0007669"/>
    <property type="project" value="UniProtKB-UniRule"/>
</dbReference>
<keyword evidence="4 9" id="KW-0378">Hydrolase</keyword>
<evidence type="ECO:0000313" key="14">
    <source>
        <dbReference type="Proteomes" id="UP000812440"/>
    </source>
</evidence>
<dbReference type="SMART" id="SM00235">
    <property type="entry name" value="ZnMc"/>
    <property type="match status" value="1"/>
</dbReference>
<accession>A0A8T2IHL4</accession>
<dbReference type="PIRSF" id="PIRSF038057">
    <property type="entry name" value="Hatching_enzyme_Uvs2"/>
    <property type="match status" value="1"/>
</dbReference>
<feature type="binding site" evidence="9">
    <location>
        <position position="102"/>
    </location>
    <ligand>
        <name>Zn(2+)</name>
        <dbReference type="ChEBI" id="CHEBI:29105"/>
        <note>catalytic</note>
    </ligand>
</feature>
<dbReference type="Gene3D" id="2.60.120.290">
    <property type="entry name" value="Spermadhesin, CUB domain"/>
    <property type="match status" value="2"/>
</dbReference>
<comment type="cofactor">
    <cofactor evidence="9 10">
        <name>Zn(2+)</name>
        <dbReference type="ChEBI" id="CHEBI:29105"/>
    </cofactor>
    <text evidence="9 10">Binds 1 zinc ion per subunit.</text>
</comment>
<dbReference type="SUPFAM" id="SSF49854">
    <property type="entry name" value="Spermadhesin, CUB domain"/>
    <property type="match status" value="2"/>
</dbReference>
<comment type="caution">
    <text evidence="8">Lacks conserved residue(s) required for the propagation of feature annotation.</text>
</comment>
<dbReference type="InterPro" id="IPR006026">
    <property type="entry name" value="Peptidase_Metallo"/>
</dbReference>
<reference evidence="13" key="1">
    <citation type="thesis" date="2020" institute="ProQuest LLC" country="789 East Eisenhower Parkway, Ann Arbor, MI, USA">
        <title>Comparative Genomics and Chromosome Evolution.</title>
        <authorList>
            <person name="Mudd A.B."/>
        </authorList>
    </citation>
    <scope>NUCLEOTIDE SEQUENCE</scope>
    <source>
        <strain evidence="13">Female2</strain>
        <tissue evidence="13">Blood</tissue>
    </source>
</reference>
<dbReference type="InterPro" id="IPR017370">
    <property type="entry name" value="Hatching_enzyme_Uvs2-like"/>
</dbReference>
<feature type="disulfide bond" evidence="9">
    <location>
        <begin position="10"/>
        <end position="13"/>
    </location>
</feature>
<evidence type="ECO:0000259" key="11">
    <source>
        <dbReference type="PROSITE" id="PS01180"/>
    </source>
</evidence>
<feature type="domain" description="CUB" evidence="11">
    <location>
        <begin position="321"/>
        <end position="433"/>
    </location>
</feature>
<keyword evidence="7 9" id="KW-1015">Disulfide bond</keyword>
<dbReference type="PROSITE" id="PS51864">
    <property type="entry name" value="ASTACIN"/>
    <property type="match status" value="1"/>
</dbReference>
<dbReference type="CDD" id="cd00041">
    <property type="entry name" value="CUB"/>
    <property type="match status" value="2"/>
</dbReference>
<protein>
    <recommendedName>
        <fullName evidence="10">Metalloendopeptidase</fullName>
        <ecNumber evidence="10">3.4.24.-</ecNumber>
    </recommendedName>
</protein>
<keyword evidence="14" id="KW-1185">Reference proteome</keyword>
<dbReference type="EMBL" id="JAACNH010000340">
    <property type="protein sequence ID" value="KAG8431157.1"/>
    <property type="molecule type" value="Genomic_DNA"/>
</dbReference>
<dbReference type="GO" id="GO:0008270">
    <property type="term" value="F:zinc ion binding"/>
    <property type="evidence" value="ECO:0007669"/>
    <property type="project" value="UniProtKB-UniRule"/>
</dbReference>
<dbReference type="InterPro" id="IPR001506">
    <property type="entry name" value="Peptidase_M12A"/>
</dbReference>
<dbReference type="SMART" id="SM00042">
    <property type="entry name" value="CUB"/>
    <property type="match status" value="2"/>
</dbReference>
<feature type="domain" description="Peptidase M12A" evidence="12">
    <location>
        <begin position="6"/>
        <end position="203"/>
    </location>
</feature>
<dbReference type="Pfam" id="PF01400">
    <property type="entry name" value="Astacin"/>
    <property type="match status" value="1"/>
</dbReference>
<dbReference type="Pfam" id="PF00431">
    <property type="entry name" value="CUB"/>
    <property type="match status" value="2"/>
</dbReference>
<evidence type="ECO:0000256" key="4">
    <source>
        <dbReference type="ARBA" id="ARBA00022801"/>
    </source>
</evidence>
<evidence type="ECO:0000256" key="1">
    <source>
        <dbReference type="ARBA" id="ARBA00022670"/>
    </source>
</evidence>
<dbReference type="PROSITE" id="PS01180">
    <property type="entry name" value="CUB"/>
    <property type="match status" value="2"/>
</dbReference>
<feature type="binding site" evidence="9">
    <location>
        <position position="112"/>
    </location>
    <ligand>
        <name>Zn(2+)</name>
        <dbReference type="ChEBI" id="CHEBI:29105"/>
        <note>catalytic</note>
    </ligand>
</feature>
<dbReference type="InterPro" id="IPR000859">
    <property type="entry name" value="CUB_dom"/>
</dbReference>
<organism evidence="13 14">
    <name type="scientific">Hymenochirus boettgeri</name>
    <name type="common">Congo dwarf clawed frog</name>
    <dbReference type="NCBI Taxonomy" id="247094"/>
    <lineage>
        <taxon>Eukaryota</taxon>
        <taxon>Metazoa</taxon>
        <taxon>Chordata</taxon>
        <taxon>Craniata</taxon>
        <taxon>Vertebrata</taxon>
        <taxon>Euteleostomi</taxon>
        <taxon>Amphibia</taxon>
        <taxon>Batrachia</taxon>
        <taxon>Anura</taxon>
        <taxon>Pipoidea</taxon>
        <taxon>Pipidae</taxon>
        <taxon>Pipinae</taxon>
        <taxon>Hymenochirus</taxon>
    </lineage>
</organism>
<evidence type="ECO:0000256" key="2">
    <source>
        <dbReference type="ARBA" id="ARBA00022723"/>
    </source>
</evidence>